<evidence type="ECO:0000256" key="4">
    <source>
        <dbReference type="ARBA" id="ARBA00023242"/>
    </source>
</evidence>
<dbReference type="GO" id="GO:0000993">
    <property type="term" value="F:RNA polymerase II complex binding"/>
    <property type="evidence" value="ECO:0007669"/>
    <property type="project" value="TreeGrafter"/>
</dbReference>
<dbReference type="InterPro" id="IPR038510">
    <property type="entry name" value="Spt4_sf"/>
</dbReference>
<evidence type="ECO:0000256" key="1">
    <source>
        <dbReference type="ARBA" id="ARBA00004123"/>
    </source>
</evidence>
<gene>
    <name evidence="7" type="ORF">PCAL00307_LOCUS724</name>
    <name evidence="8" type="ORF">PECAL_1P22560</name>
</gene>
<name>A0A6S8R3W4_9STRA</name>
<dbReference type="EMBL" id="CAKKNE010000001">
    <property type="protein sequence ID" value="CAH0365800.1"/>
    <property type="molecule type" value="Genomic_DNA"/>
</dbReference>
<dbReference type="GO" id="GO:0006355">
    <property type="term" value="P:regulation of DNA-templated transcription"/>
    <property type="evidence" value="ECO:0007669"/>
    <property type="project" value="InterPro"/>
</dbReference>
<keyword evidence="4 5" id="KW-0539">Nucleus</keyword>
<dbReference type="GO" id="GO:0140673">
    <property type="term" value="P:transcription elongation-coupled chromatin remodeling"/>
    <property type="evidence" value="ECO:0007669"/>
    <property type="project" value="InterPro"/>
</dbReference>
<dbReference type="OrthoDB" id="195216at2759"/>
<evidence type="ECO:0000256" key="2">
    <source>
        <dbReference type="ARBA" id="ARBA00010464"/>
    </source>
</evidence>
<dbReference type="PANTHER" id="PTHR12882">
    <property type="entry name" value="SUPPRESSOR OF TY 4"/>
    <property type="match status" value="1"/>
</dbReference>
<evidence type="ECO:0000259" key="6">
    <source>
        <dbReference type="SMART" id="SM01389"/>
    </source>
</evidence>
<dbReference type="Proteomes" id="UP000789595">
    <property type="component" value="Unassembled WGS sequence"/>
</dbReference>
<dbReference type="InterPro" id="IPR029040">
    <property type="entry name" value="RPABC4/Spt4"/>
</dbReference>
<proteinExistence type="inferred from homology"/>
<dbReference type="Pfam" id="PF06093">
    <property type="entry name" value="Spt4"/>
    <property type="match status" value="1"/>
</dbReference>
<evidence type="ECO:0000256" key="3">
    <source>
        <dbReference type="ARBA" id="ARBA00023163"/>
    </source>
</evidence>
<accession>A0A6S8R3W4</accession>
<evidence type="ECO:0000313" key="8">
    <source>
        <dbReference type="EMBL" id="CAH0365800.1"/>
    </source>
</evidence>
<comment type="similarity">
    <text evidence="2 5">Belongs to the SPT4 family.</text>
</comment>
<evidence type="ECO:0000313" key="9">
    <source>
        <dbReference type="Proteomes" id="UP000789595"/>
    </source>
</evidence>
<organism evidence="7">
    <name type="scientific">Pelagomonas calceolata</name>
    <dbReference type="NCBI Taxonomy" id="35677"/>
    <lineage>
        <taxon>Eukaryota</taxon>
        <taxon>Sar</taxon>
        <taxon>Stramenopiles</taxon>
        <taxon>Ochrophyta</taxon>
        <taxon>Pelagophyceae</taxon>
        <taxon>Pelagomonadales</taxon>
        <taxon>Pelagomonadaceae</taxon>
        <taxon>Pelagomonas</taxon>
    </lineage>
</organism>
<reference evidence="7" key="1">
    <citation type="submission" date="2021-01" db="EMBL/GenBank/DDBJ databases">
        <authorList>
            <person name="Corre E."/>
            <person name="Pelletier E."/>
            <person name="Niang G."/>
            <person name="Scheremetjew M."/>
            <person name="Finn R."/>
            <person name="Kale V."/>
            <person name="Holt S."/>
            <person name="Cochrane G."/>
            <person name="Meng A."/>
            <person name="Brown T."/>
            <person name="Cohen L."/>
        </authorList>
    </citation>
    <scope>NUCLEOTIDE SEQUENCE</scope>
    <source>
        <strain evidence="7">CCMP1756</strain>
    </source>
</reference>
<sequence length="132" mass="14723">MAALVDDADREMADVPNSMKGHRACLRCGLVKCFDQFYAEGCENCPFLELAERQDRVQSCTTSNFEGMVAMMKPDDSWVARWEGISRNLPGVYAMRLEGEMPPQIMQFLRDKRISCRATAPGEGGSQIPPQG</sequence>
<reference evidence="8" key="2">
    <citation type="submission" date="2021-11" db="EMBL/GenBank/DDBJ databases">
        <authorList>
            <consortium name="Genoscope - CEA"/>
            <person name="William W."/>
        </authorList>
    </citation>
    <scope>NUCLEOTIDE SEQUENCE</scope>
</reference>
<dbReference type="InterPro" id="IPR009287">
    <property type="entry name" value="Spt4"/>
</dbReference>
<dbReference type="Gene3D" id="3.30.40.210">
    <property type="match status" value="1"/>
</dbReference>
<dbReference type="SUPFAM" id="SSF63393">
    <property type="entry name" value="RNA polymerase subunits"/>
    <property type="match status" value="1"/>
</dbReference>
<dbReference type="GO" id="GO:0008270">
    <property type="term" value="F:zinc ion binding"/>
    <property type="evidence" value="ECO:0007669"/>
    <property type="project" value="InterPro"/>
</dbReference>
<dbReference type="PIRSF" id="PIRSF025023">
    <property type="entry name" value="Spt4"/>
    <property type="match status" value="1"/>
</dbReference>
<dbReference type="CDD" id="cd07973">
    <property type="entry name" value="Spt4"/>
    <property type="match status" value="1"/>
</dbReference>
<dbReference type="InterPro" id="IPR022800">
    <property type="entry name" value="Spt4/RpoE2_Znf"/>
</dbReference>
<dbReference type="EMBL" id="HBIW01000847">
    <property type="protein sequence ID" value="CAE0685290.1"/>
    <property type="molecule type" value="Transcribed_RNA"/>
</dbReference>
<dbReference type="GO" id="GO:0032044">
    <property type="term" value="C:DSIF complex"/>
    <property type="evidence" value="ECO:0007669"/>
    <property type="project" value="TreeGrafter"/>
</dbReference>
<keyword evidence="3 5" id="KW-0804">Transcription</keyword>
<keyword evidence="9" id="KW-1185">Reference proteome</keyword>
<comment type="subcellular location">
    <subcellularLocation>
        <location evidence="1 5">Nucleus</location>
    </subcellularLocation>
</comment>
<feature type="domain" description="Spt4/RpoE2 zinc finger" evidence="6">
    <location>
        <begin position="22"/>
        <end position="98"/>
    </location>
</feature>
<dbReference type="SMART" id="SM01389">
    <property type="entry name" value="Spt4"/>
    <property type="match status" value="1"/>
</dbReference>
<evidence type="ECO:0000313" key="7">
    <source>
        <dbReference type="EMBL" id="CAE0685290.1"/>
    </source>
</evidence>
<dbReference type="AlphaFoldDB" id="A0A6S8R3W4"/>
<evidence type="ECO:0000256" key="5">
    <source>
        <dbReference type="PIRNR" id="PIRNR025023"/>
    </source>
</evidence>
<protein>
    <recommendedName>
        <fullName evidence="6">Spt4/RpoE2 zinc finger domain-containing protein</fullName>
    </recommendedName>
</protein>
<dbReference type="PANTHER" id="PTHR12882:SF1">
    <property type="entry name" value="TRANSCRIPTION ELONGATION FACTOR SPT4"/>
    <property type="match status" value="1"/>
</dbReference>